<dbReference type="PANTHER" id="PTHR33571:SF12">
    <property type="entry name" value="BSL3053 PROTEIN"/>
    <property type="match status" value="1"/>
</dbReference>
<dbReference type="Proteomes" id="UP000317303">
    <property type="component" value="Unassembled WGS sequence"/>
</dbReference>
<evidence type="ECO:0000256" key="5">
    <source>
        <dbReference type="ARBA" id="ARBA00022723"/>
    </source>
</evidence>
<evidence type="ECO:0000256" key="8">
    <source>
        <dbReference type="ARBA" id="ARBA00022842"/>
    </source>
</evidence>
<dbReference type="InterPro" id="IPR043519">
    <property type="entry name" value="NT_sf"/>
</dbReference>
<evidence type="ECO:0000256" key="7">
    <source>
        <dbReference type="ARBA" id="ARBA00022840"/>
    </source>
</evidence>
<dbReference type="RefSeq" id="WP_030532777.1">
    <property type="nucleotide sequence ID" value="NZ_VLJV01000001.1"/>
</dbReference>
<comment type="cofactor">
    <cofactor evidence="1">
        <name>Mg(2+)</name>
        <dbReference type="ChEBI" id="CHEBI:18420"/>
    </cofactor>
</comment>
<dbReference type="Gene3D" id="3.30.460.10">
    <property type="entry name" value="Beta Polymerase, domain 2"/>
    <property type="match status" value="1"/>
</dbReference>
<evidence type="ECO:0000313" key="12">
    <source>
        <dbReference type="Proteomes" id="UP000317303"/>
    </source>
</evidence>
<keyword evidence="7" id="KW-0067">ATP-binding</keyword>
<organism evidence="11 12">
    <name type="scientific">Prauserella rugosa</name>
    <dbReference type="NCBI Taxonomy" id="43354"/>
    <lineage>
        <taxon>Bacteria</taxon>
        <taxon>Bacillati</taxon>
        <taxon>Actinomycetota</taxon>
        <taxon>Actinomycetes</taxon>
        <taxon>Pseudonocardiales</taxon>
        <taxon>Pseudonocardiaceae</taxon>
        <taxon>Prauserella</taxon>
    </lineage>
</organism>
<keyword evidence="6" id="KW-0547">Nucleotide-binding</keyword>
<evidence type="ECO:0000256" key="3">
    <source>
        <dbReference type="ARBA" id="ARBA00022679"/>
    </source>
</evidence>
<gene>
    <name evidence="11" type="ORF">JD82_04204</name>
</gene>
<evidence type="ECO:0000259" key="10">
    <source>
        <dbReference type="Pfam" id="PF01909"/>
    </source>
</evidence>
<name>A0A660CKB6_9PSEU</name>
<evidence type="ECO:0000313" key="11">
    <source>
        <dbReference type="EMBL" id="TWH22327.1"/>
    </source>
</evidence>
<dbReference type="InterPro" id="IPR052038">
    <property type="entry name" value="Type-VII_TA_antitoxin"/>
</dbReference>
<keyword evidence="2" id="KW-1277">Toxin-antitoxin system</keyword>
<dbReference type="PANTHER" id="PTHR33571">
    <property type="entry name" value="SSL8005 PROTEIN"/>
    <property type="match status" value="1"/>
</dbReference>
<evidence type="ECO:0000256" key="9">
    <source>
        <dbReference type="ARBA" id="ARBA00038276"/>
    </source>
</evidence>
<comment type="similarity">
    <text evidence="9">Belongs to the MntA antitoxin family.</text>
</comment>
<comment type="caution">
    <text evidence="11">The sequence shown here is derived from an EMBL/GenBank/DDBJ whole genome shotgun (WGS) entry which is preliminary data.</text>
</comment>
<dbReference type="GO" id="GO:0046872">
    <property type="term" value="F:metal ion binding"/>
    <property type="evidence" value="ECO:0007669"/>
    <property type="project" value="UniProtKB-KW"/>
</dbReference>
<keyword evidence="5" id="KW-0479">Metal-binding</keyword>
<keyword evidence="3" id="KW-0808">Transferase</keyword>
<dbReference type="OrthoDB" id="9803128at2"/>
<evidence type="ECO:0000256" key="6">
    <source>
        <dbReference type="ARBA" id="ARBA00022741"/>
    </source>
</evidence>
<protein>
    <recommendedName>
        <fullName evidence="10">Polymerase nucleotidyl transferase domain-containing protein</fullName>
    </recommendedName>
</protein>
<evidence type="ECO:0000256" key="1">
    <source>
        <dbReference type="ARBA" id="ARBA00001946"/>
    </source>
</evidence>
<reference evidence="11 12" key="1">
    <citation type="submission" date="2019-07" db="EMBL/GenBank/DDBJ databases">
        <title>R&amp;d 2014.</title>
        <authorList>
            <person name="Klenk H.-P."/>
        </authorList>
    </citation>
    <scope>NUCLEOTIDE SEQUENCE [LARGE SCALE GENOMIC DNA]</scope>
    <source>
        <strain evidence="11 12">DSM 43194</strain>
    </source>
</reference>
<dbReference type="GO" id="GO:0005524">
    <property type="term" value="F:ATP binding"/>
    <property type="evidence" value="ECO:0007669"/>
    <property type="project" value="UniProtKB-KW"/>
</dbReference>
<evidence type="ECO:0000256" key="2">
    <source>
        <dbReference type="ARBA" id="ARBA00022649"/>
    </source>
</evidence>
<dbReference type="SUPFAM" id="SSF81301">
    <property type="entry name" value="Nucleotidyltransferase"/>
    <property type="match status" value="1"/>
</dbReference>
<sequence length="102" mass="11404">MHEVIEAKRDQIGQLCRALPVHRLDVFGSAVGDSFDVGRSDVDVLVEFDEGTDVDRFAAYFGLKEGLERILGRSVDIVTVGSIRNPYVRQQVFTTRETLYAA</sequence>
<evidence type="ECO:0000256" key="4">
    <source>
        <dbReference type="ARBA" id="ARBA00022695"/>
    </source>
</evidence>
<keyword evidence="4" id="KW-0548">Nucleotidyltransferase</keyword>
<dbReference type="EMBL" id="VLJV01000001">
    <property type="protein sequence ID" value="TWH22327.1"/>
    <property type="molecule type" value="Genomic_DNA"/>
</dbReference>
<keyword evidence="12" id="KW-1185">Reference proteome</keyword>
<feature type="domain" description="Polymerase nucleotidyl transferase" evidence="10">
    <location>
        <begin position="12"/>
        <end position="93"/>
    </location>
</feature>
<accession>A0A660CKB6</accession>
<keyword evidence="8" id="KW-0460">Magnesium</keyword>
<dbReference type="Pfam" id="PF01909">
    <property type="entry name" value="NTP_transf_2"/>
    <property type="match status" value="1"/>
</dbReference>
<dbReference type="GO" id="GO:0016779">
    <property type="term" value="F:nucleotidyltransferase activity"/>
    <property type="evidence" value="ECO:0007669"/>
    <property type="project" value="UniProtKB-KW"/>
</dbReference>
<proteinExistence type="inferred from homology"/>
<dbReference type="AlphaFoldDB" id="A0A660CKB6"/>
<dbReference type="CDD" id="cd05403">
    <property type="entry name" value="NT_KNTase_like"/>
    <property type="match status" value="1"/>
</dbReference>
<dbReference type="InterPro" id="IPR002934">
    <property type="entry name" value="Polymerase_NTP_transf_dom"/>
</dbReference>